<feature type="compositionally biased region" description="Basic and acidic residues" evidence="1">
    <location>
        <begin position="311"/>
        <end position="322"/>
    </location>
</feature>
<dbReference type="EMBL" id="CP048104">
    <property type="protein sequence ID" value="QKG84083.1"/>
    <property type="molecule type" value="Genomic_DNA"/>
</dbReference>
<feature type="compositionally biased region" description="Acidic residues" evidence="1">
    <location>
        <begin position="323"/>
        <end position="338"/>
    </location>
</feature>
<dbReference type="Pfam" id="PF01476">
    <property type="entry name" value="LysM"/>
    <property type="match status" value="1"/>
</dbReference>
<evidence type="ECO:0000313" key="3">
    <source>
        <dbReference type="EMBL" id="QKG84083.1"/>
    </source>
</evidence>
<name>A0A7D3Y148_9BACL</name>
<dbReference type="Gene3D" id="3.10.350.10">
    <property type="entry name" value="LysM domain"/>
    <property type="match status" value="1"/>
</dbReference>
<sequence>MTENRYNQLRFDISEKVRLHPQQPGMDTLLELDLYPDVEIEDQETHLKIQGFLRLNGKYEPESGSVQENEEMAGQEEIAYVIPVEITLPADRVDLDYIASEIESFDYKVLSPFELQIEAELVIDGLLAETEEEENKESYEAVDPKQVATFSVYEEPRMEKETETENETEEILQQEVRQEYEYTHVARYDASNPEESQEQAEEDQSEENNTEHSLKEDGEKEKQEEEEHVSAEKADQEEKDINIEKDVDFESDDTQESSEKTVSKSMDEGMKLAFNQKRNVEKDQAEPTLTDRLLRHPHVGEFDFQELNEDEREKFGIERMKEADDEEKDGTDEEEIQDESAKTKTEDEEKPSSASEWASWILKDETDNFVKMKMVIVQKEDSIDTIAERYEVPISKIMSWNQMDSSVLEEGQIVYIPVR</sequence>
<dbReference type="PROSITE" id="PS51782">
    <property type="entry name" value="LYSM"/>
    <property type="match status" value="1"/>
</dbReference>
<dbReference type="InterPro" id="IPR036779">
    <property type="entry name" value="LysM_dom_sf"/>
</dbReference>
<dbReference type="Proteomes" id="UP000503088">
    <property type="component" value="Chromosome"/>
</dbReference>
<evidence type="ECO:0000259" key="2">
    <source>
        <dbReference type="PROSITE" id="PS51782"/>
    </source>
</evidence>
<dbReference type="AlphaFoldDB" id="A0A7D3Y148"/>
<feature type="region of interest" description="Disordered" evidence="1">
    <location>
        <begin position="190"/>
        <end position="358"/>
    </location>
</feature>
<organism evidence="3 4">
    <name type="scientific">Kroppenstedtia pulmonis</name>
    <dbReference type="NCBI Taxonomy" id="1380685"/>
    <lineage>
        <taxon>Bacteria</taxon>
        <taxon>Bacillati</taxon>
        <taxon>Bacillota</taxon>
        <taxon>Bacilli</taxon>
        <taxon>Bacillales</taxon>
        <taxon>Thermoactinomycetaceae</taxon>
        <taxon>Kroppenstedtia</taxon>
    </lineage>
</organism>
<dbReference type="Pfam" id="PF20918">
    <property type="entry name" value="SPOCS_spoVID-N"/>
    <property type="match status" value="1"/>
</dbReference>
<dbReference type="InterPro" id="IPR048862">
    <property type="entry name" value="SPOCS_spoVID_N"/>
</dbReference>
<feature type="compositionally biased region" description="Basic and acidic residues" evidence="1">
    <location>
        <begin position="257"/>
        <end position="270"/>
    </location>
</feature>
<feature type="compositionally biased region" description="Basic and acidic residues" evidence="1">
    <location>
        <begin position="209"/>
        <end position="248"/>
    </location>
</feature>
<dbReference type="CDD" id="cd00118">
    <property type="entry name" value="LysM"/>
    <property type="match status" value="1"/>
</dbReference>
<dbReference type="InterPro" id="IPR018392">
    <property type="entry name" value="LysM"/>
</dbReference>
<dbReference type="SMART" id="SM00257">
    <property type="entry name" value="LysM"/>
    <property type="match status" value="1"/>
</dbReference>
<gene>
    <name evidence="3" type="ORF">GXN76_06070</name>
</gene>
<feature type="compositionally biased region" description="Basic and acidic residues" evidence="1">
    <location>
        <begin position="292"/>
        <end position="301"/>
    </location>
</feature>
<feature type="compositionally biased region" description="Acidic residues" evidence="1">
    <location>
        <begin position="195"/>
        <end position="208"/>
    </location>
</feature>
<proteinExistence type="predicted"/>
<feature type="compositionally biased region" description="Basic and acidic residues" evidence="1">
    <location>
        <begin position="339"/>
        <end position="351"/>
    </location>
</feature>
<keyword evidence="4" id="KW-1185">Reference proteome</keyword>
<dbReference type="SUPFAM" id="SSF54106">
    <property type="entry name" value="LysM domain"/>
    <property type="match status" value="1"/>
</dbReference>
<dbReference type="KEGG" id="kpul:GXN76_06070"/>
<dbReference type="RefSeq" id="WP_173221437.1">
    <property type="nucleotide sequence ID" value="NZ_CP048104.1"/>
</dbReference>
<feature type="domain" description="LysM" evidence="2">
    <location>
        <begin position="373"/>
        <end position="416"/>
    </location>
</feature>
<evidence type="ECO:0000256" key="1">
    <source>
        <dbReference type="SAM" id="MobiDB-lite"/>
    </source>
</evidence>
<accession>A0A7D3Y148</accession>
<evidence type="ECO:0000313" key="4">
    <source>
        <dbReference type="Proteomes" id="UP000503088"/>
    </source>
</evidence>
<reference evidence="3 4" key="1">
    <citation type="submission" date="2020-01" db="EMBL/GenBank/DDBJ databases">
        <authorList>
            <person name="Gulvik C.A."/>
            <person name="Batra D.G."/>
        </authorList>
    </citation>
    <scope>NUCLEOTIDE SEQUENCE [LARGE SCALE GENOMIC DNA]</scope>
    <source>
        <strain evidence="3 4">W9323</strain>
    </source>
</reference>
<protein>
    <submittedName>
        <fullName evidence="3">LysM peptidoglycan-binding domain-containing protein</fullName>
    </submittedName>
</protein>